<feature type="domain" description="ABC transporter" evidence="4">
    <location>
        <begin position="3"/>
        <end position="239"/>
    </location>
</feature>
<keyword evidence="6" id="KW-1185">Reference proteome</keyword>
<proteinExistence type="predicted"/>
<name>A0A7W4K4Y4_9PROT</name>
<evidence type="ECO:0000313" key="6">
    <source>
        <dbReference type="Proteomes" id="UP000578030"/>
    </source>
</evidence>
<dbReference type="Gene3D" id="3.40.50.300">
    <property type="entry name" value="P-loop containing nucleotide triphosphate hydrolases"/>
    <property type="match status" value="1"/>
</dbReference>
<dbReference type="PROSITE" id="PS00211">
    <property type="entry name" value="ABC_TRANSPORTER_1"/>
    <property type="match status" value="1"/>
</dbReference>
<dbReference type="SUPFAM" id="SSF52540">
    <property type="entry name" value="P-loop containing nucleoside triphosphate hydrolases"/>
    <property type="match status" value="1"/>
</dbReference>
<dbReference type="InterPro" id="IPR003593">
    <property type="entry name" value="AAA+_ATPase"/>
</dbReference>
<dbReference type="InterPro" id="IPR027417">
    <property type="entry name" value="P-loop_NTPase"/>
</dbReference>
<gene>
    <name evidence="5" type="ORF">HLH28_01960</name>
</gene>
<dbReference type="EMBL" id="JABEQM010000001">
    <property type="protein sequence ID" value="MBB2200358.1"/>
    <property type="molecule type" value="Genomic_DNA"/>
</dbReference>
<organism evidence="5 6">
    <name type="scientific">Gluconacetobacter tumulisoli</name>
    <dbReference type="NCBI Taxonomy" id="1286189"/>
    <lineage>
        <taxon>Bacteria</taxon>
        <taxon>Pseudomonadati</taxon>
        <taxon>Pseudomonadota</taxon>
        <taxon>Alphaproteobacteria</taxon>
        <taxon>Acetobacterales</taxon>
        <taxon>Acetobacteraceae</taxon>
        <taxon>Gluconacetobacter</taxon>
    </lineage>
</organism>
<dbReference type="RefSeq" id="WP_182953605.1">
    <property type="nucleotide sequence ID" value="NZ_JABEQM010000001.1"/>
</dbReference>
<evidence type="ECO:0000256" key="1">
    <source>
        <dbReference type="ARBA" id="ARBA00022448"/>
    </source>
</evidence>
<keyword evidence="1" id="KW-0813">Transport</keyword>
<dbReference type="Pfam" id="PF00005">
    <property type="entry name" value="ABC_tran"/>
    <property type="match status" value="1"/>
</dbReference>
<dbReference type="PANTHER" id="PTHR42781:SF4">
    <property type="entry name" value="SPERMIDINE_PUTRESCINE IMPORT ATP-BINDING PROTEIN POTA"/>
    <property type="match status" value="1"/>
</dbReference>
<evidence type="ECO:0000256" key="3">
    <source>
        <dbReference type="ARBA" id="ARBA00022840"/>
    </source>
</evidence>
<protein>
    <submittedName>
        <fullName evidence="5">Sulfate/molybdate ABC transporter ATP-binding protein</fullName>
    </submittedName>
</protein>
<dbReference type="GO" id="GO:0015697">
    <property type="term" value="P:quaternary ammonium group transport"/>
    <property type="evidence" value="ECO:0007669"/>
    <property type="project" value="UniProtKB-ARBA"/>
</dbReference>
<dbReference type="Proteomes" id="UP000578030">
    <property type="component" value="Unassembled WGS sequence"/>
</dbReference>
<evidence type="ECO:0000256" key="2">
    <source>
        <dbReference type="ARBA" id="ARBA00022741"/>
    </source>
</evidence>
<dbReference type="InterPro" id="IPR050093">
    <property type="entry name" value="ABC_SmlMolc_Importer"/>
</dbReference>
<dbReference type="PROSITE" id="PS50893">
    <property type="entry name" value="ABC_TRANSPORTER_2"/>
    <property type="match status" value="1"/>
</dbReference>
<keyword evidence="3 5" id="KW-0067">ATP-binding</keyword>
<dbReference type="InterPro" id="IPR017871">
    <property type="entry name" value="ABC_transporter-like_CS"/>
</dbReference>
<evidence type="ECO:0000313" key="5">
    <source>
        <dbReference type="EMBL" id="MBB2200358.1"/>
    </source>
</evidence>
<keyword evidence="2" id="KW-0547">Nucleotide-binding</keyword>
<accession>A0A7W4K4Y4</accession>
<dbReference type="InterPro" id="IPR003439">
    <property type="entry name" value="ABC_transporter-like_ATP-bd"/>
</dbReference>
<dbReference type="GO" id="GO:0016887">
    <property type="term" value="F:ATP hydrolysis activity"/>
    <property type="evidence" value="ECO:0007669"/>
    <property type="project" value="InterPro"/>
</dbReference>
<dbReference type="GO" id="GO:0005524">
    <property type="term" value="F:ATP binding"/>
    <property type="evidence" value="ECO:0007669"/>
    <property type="project" value="UniProtKB-KW"/>
</dbReference>
<dbReference type="SMART" id="SM00382">
    <property type="entry name" value="AAA"/>
    <property type="match status" value="1"/>
</dbReference>
<dbReference type="PANTHER" id="PTHR42781">
    <property type="entry name" value="SPERMIDINE/PUTRESCINE IMPORT ATP-BINDING PROTEIN POTA"/>
    <property type="match status" value="1"/>
</dbReference>
<comment type="caution">
    <text evidence="5">The sequence shown here is derived from an EMBL/GenBank/DDBJ whole genome shotgun (WGS) entry which is preliminary data.</text>
</comment>
<dbReference type="FunFam" id="3.40.50.300:FF:000425">
    <property type="entry name" value="Probable ABC transporter, ATP-binding subunit"/>
    <property type="match status" value="1"/>
</dbReference>
<evidence type="ECO:0000259" key="4">
    <source>
        <dbReference type="PROSITE" id="PS50893"/>
    </source>
</evidence>
<sequence length="364" mass="39345">MSLHVTDIVRHVAGRARPILDGVSLDIADGEFVALVGPSGAGKSSLLRVVAGLDFHQGGAISLDGTPMEGRPARERHIGFVFQNYALFPHMTVAGNIGFGLRILPRRQRPARAEIARRVTELLELMHLPGMEGAYPAQLSGGQRQRVALARALATQPRLLLLDEPFGALDPMVRKSIRTWLRGVHDRLGLTTILVTHDQHEAMDIADRLAVMQDGRIVQAAPAPVLERDPATPFVMQFLGESLAFEGVVRRGRMVPDDGDVLPFPAEVPDGRATAMIRPYDVVLRPGMGQARAGLDHTRGGYAHLDIAIGERHVTIMRPAGESDYGAQARYGLDISAARLFRDGRSLFHGLPAHGAGTGAVRVA</sequence>
<dbReference type="AlphaFoldDB" id="A0A7W4K4Y4"/>
<reference evidence="5 6" key="1">
    <citation type="submission" date="2020-04" db="EMBL/GenBank/DDBJ databases">
        <title>Description of novel Gluconacetobacter.</title>
        <authorList>
            <person name="Sombolestani A."/>
        </authorList>
    </citation>
    <scope>NUCLEOTIDE SEQUENCE [LARGE SCALE GENOMIC DNA]</scope>
    <source>
        <strain evidence="5 6">LMG 27802</strain>
    </source>
</reference>